<dbReference type="Pfam" id="PF26639">
    <property type="entry name" value="Het-6_barrel"/>
    <property type="match status" value="1"/>
</dbReference>
<proteinExistence type="predicted"/>
<name>R7Z4I2_CONA1</name>
<dbReference type="HOGENOM" id="CLU_004184_7_5_1"/>
<keyword evidence="4" id="KW-1185">Reference proteome</keyword>
<evidence type="ECO:0000313" key="3">
    <source>
        <dbReference type="EMBL" id="EON69072.1"/>
    </source>
</evidence>
<dbReference type="Pfam" id="PF06985">
    <property type="entry name" value="HET"/>
    <property type="match status" value="1"/>
</dbReference>
<dbReference type="OMA" id="NHRVHAG"/>
<dbReference type="AlphaFoldDB" id="R7Z4I2"/>
<evidence type="ECO:0000259" key="2">
    <source>
        <dbReference type="Pfam" id="PF06985"/>
    </source>
</evidence>
<dbReference type="InterPro" id="IPR052895">
    <property type="entry name" value="HetReg/Transcr_Mod"/>
</dbReference>
<protein>
    <recommendedName>
        <fullName evidence="2">Heterokaryon incompatibility domain-containing protein</fullName>
    </recommendedName>
</protein>
<feature type="region of interest" description="Disordered" evidence="1">
    <location>
        <begin position="1"/>
        <end position="44"/>
    </location>
</feature>
<dbReference type="OrthoDB" id="194358at2759"/>
<dbReference type="GeneID" id="19905696"/>
<reference evidence="4" key="1">
    <citation type="submission" date="2012-06" db="EMBL/GenBank/DDBJ databases">
        <title>The genome sequence of Coniosporium apollinis CBS 100218.</title>
        <authorList>
            <consortium name="The Broad Institute Genome Sequencing Platform"/>
            <person name="Cuomo C."/>
            <person name="Gorbushina A."/>
            <person name="Noack S."/>
            <person name="Walker B."/>
            <person name="Young S.K."/>
            <person name="Zeng Q."/>
            <person name="Gargeya S."/>
            <person name="Fitzgerald M."/>
            <person name="Haas B."/>
            <person name="Abouelleil A."/>
            <person name="Alvarado L."/>
            <person name="Arachchi H.M."/>
            <person name="Berlin A.M."/>
            <person name="Chapman S.B."/>
            <person name="Goldberg J."/>
            <person name="Griggs A."/>
            <person name="Gujja S."/>
            <person name="Hansen M."/>
            <person name="Howarth C."/>
            <person name="Imamovic A."/>
            <person name="Larimer J."/>
            <person name="McCowan C."/>
            <person name="Montmayeur A."/>
            <person name="Murphy C."/>
            <person name="Neiman D."/>
            <person name="Pearson M."/>
            <person name="Priest M."/>
            <person name="Roberts A."/>
            <person name="Saif S."/>
            <person name="Shea T."/>
            <person name="Sisk P."/>
            <person name="Sykes S."/>
            <person name="Wortman J."/>
            <person name="Nusbaum C."/>
            <person name="Birren B."/>
        </authorList>
    </citation>
    <scope>NUCLEOTIDE SEQUENCE [LARGE SCALE GENOMIC DNA]</scope>
    <source>
        <strain evidence="4">CBS 100218</strain>
    </source>
</reference>
<dbReference type="Proteomes" id="UP000016924">
    <property type="component" value="Unassembled WGS sequence"/>
</dbReference>
<feature type="compositionally biased region" description="Polar residues" evidence="1">
    <location>
        <begin position="26"/>
        <end position="44"/>
    </location>
</feature>
<feature type="compositionally biased region" description="Polar residues" evidence="1">
    <location>
        <begin position="1"/>
        <end position="12"/>
    </location>
</feature>
<dbReference type="InterPro" id="IPR010730">
    <property type="entry name" value="HET"/>
</dbReference>
<accession>R7Z4I2</accession>
<dbReference type="PANTHER" id="PTHR24148">
    <property type="entry name" value="ANKYRIN REPEAT DOMAIN-CONTAINING PROTEIN 39 HOMOLOG-RELATED"/>
    <property type="match status" value="1"/>
</dbReference>
<dbReference type="RefSeq" id="XP_007784389.1">
    <property type="nucleotide sequence ID" value="XM_007786199.1"/>
</dbReference>
<dbReference type="PANTHER" id="PTHR24148:SF78">
    <property type="entry name" value="HETEROKARYON INCOMPATIBILITY DOMAIN-CONTAINING PROTEIN"/>
    <property type="match status" value="1"/>
</dbReference>
<organism evidence="3 4">
    <name type="scientific">Coniosporium apollinis (strain CBS 100218)</name>
    <name type="common">Rock-inhabiting black yeast</name>
    <dbReference type="NCBI Taxonomy" id="1168221"/>
    <lineage>
        <taxon>Eukaryota</taxon>
        <taxon>Fungi</taxon>
        <taxon>Dikarya</taxon>
        <taxon>Ascomycota</taxon>
        <taxon>Pezizomycotina</taxon>
        <taxon>Dothideomycetes</taxon>
        <taxon>Dothideomycetes incertae sedis</taxon>
        <taxon>Coniosporium</taxon>
    </lineage>
</organism>
<dbReference type="EMBL" id="JH767605">
    <property type="protein sequence ID" value="EON69072.1"/>
    <property type="molecule type" value="Genomic_DNA"/>
</dbReference>
<dbReference type="STRING" id="1168221.R7Z4I2"/>
<feature type="domain" description="Heterokaryon incompatibility" evidence="2">
    <location>
        <begin position="170"/>
        <end position="263"/>
    </location>
</feature>
<gene>
    <name evidence="3" type="ORF">W97_08385</name>
</gene>
<sequence>MSSVESEMNYNTDDLKEFSRPFPNAVPTTNRGSSTPETSYVTTESIRSHFERLETRMDRIEGALNKILDRLRLSAVDDEDGRQRTKLDGSTSENQENLTVLDTTNNHEMQQPGQEPTIEQDTDRQYTYTPLDTTKSHIRILRLHRAEELLDPLIADLVVVGLDDDTIKGINQSDIDERGDQVCLMRRIYKRASSVHVWLGEEADDSSVAIDLLNTLGAPPKHAPGERTIRYPSFTEEEVMRHWNALRALFKRPWWERVWIRQEIALHVLVKLWCGGKSFDMNALGPALFMLRHISSLGYASTVSNSDDKSTVSLPWDFHPRTLVELRRLTGNGLLWVGLAQLLRITRSCKATDARDTVFSVLGMADPEIYPIVPNYRQELNQVLLGAAQAVIGLEYGLEILGACQNPEKKHGLPSWIPFLLDKWKAIPFQTANVQGQRFIPRLTEAELPSVQVEAEVLVLQGCLVDAVESICKSFIRNKADAEDMEFVYSSWRKFAKDASLRKQLWKQDISNYVKCEEQEKTRNWIRFLTVLVDEAQDLQSHYGLPHAQKDKGPDSFLSDPLKSPYYHIGLNPKLTRSYLLPSSHSSASPHPNHRVHAGFQSYGVGRRLCITKRGLLALIPAEAQIGDPIAVFKGASFPYVLRKSKEESNHILIGEAFIPSWVGGIGERNAETLMREEWRVGLHSWIRIC</sequence>
<evidence type="ECO:0000313" key="4">
    <source>
        <dbReference type="Proteomes" id="UP000016924"/>
    </source>
</evidence>
<evidence type="ECO:0000256" key="1">
    <source>
        <dbReference type="SAM" id="MobiDB-lite"/>
    </source>
</evidence>